<dbReference type="InterPro" id="IPR048485">
    <property type="entry name" value="COG5_helical"/>
</dbReference>
<feature type="region of interest" description="Disordered" evidence="5">
    <location>
        <begin position="1"/>
        <end position="40"/>
    </location>
</feature>
<keyword evidence="3" id="KW-0333">Golgi apparatus</keyword>
<evidence type="ECO:0000313" key="8">
    <source>
        <dbReference type="Ensembl" id="ENSACDP00005001981.1"/>
    </source>
</evidence>
<evidence type="ECO:0000256" key="5">
    <source>
        <dbReference type="SAM" id="MobiDB-lite"/>
    </source>
</evidence>
<protein>
    <recommendedName>
        <fullName evidence="2">Conserved oligomeric Golgi complex subunit 5</fullName>
    </recommendedName>
</protein>
<name>A0A8B9D4H4_ANSCY</name>
<feature type="compositionally biased region" description="Pro residues" evidence="5">
    <location>
        <begin position="13"/>
        <end position="24"/>
    </location>
</feature>
<dbReference type="PANTHER" id="PTHR13228">
    <property type="entry name" value="CONSERVED OLIGOMERIC GOLGI COMPLEX COMPONENT 5"/>
    <property type="match status" value="1"/>
</dbReference>
<dbReference type="Pfam" id="PF20649">
    <property type="entry name" value="COG5_C"/>
    <property type="match status" value="1"/>
</dbReference>
<evidence type="ECO:0000259" key="6">
    <source>
        <dbReference type="Pfam" id="PF10392"/>
    </source>
</evidence>
<feature type="compositionally biased region" description="Basic residues" evidence="5">
    <location>
        <begin position="1"/>
        <end position="12"/>
    </location>
</feature>
<comment type="subcellular location">
    <subcellularLocation>
        <location evidence="1">Golgi apparatus membrane</location>
        <topology evidence="1">Peripheral membrane protein</topology>
    </subcellularLocation>
</comment>
<reference evidence="8" key="2">
    <citation type="submission" date="2025-09" db="UniProtKB">
        <authorList>
            <consortium name="Ensembl"/>
        </authorList>
    </citation>
    <scope>IDENTIFICATION</scope>
</reference>
<evidence type="ECO:0000256" key="4">
    <source>
        <dbReference type="ARBA" id="ARBA00023136"/>
    </source>
</evidence>
<dbReference type="GO" id="GO:0017119">
    <property type="term" value="C:Golgi transport complex"/>
    <property type="evidence" value="ECO:0007669"/>
    <property type="project" value="InterPro"/>
</dbReference>
<feature type="domain" description="Conserved oligomeric Golgi complex subunit 5 helical" evidence="7">
    <location>
        <begin position="263"/>
        <end position="384"/>
    </location>
</feature>
<dbReference type="Proteomes" id="UP000694521">
    <property type="component" value="Unplaced"/>
</dbReference>
<evidence type="ECO:0000259" key="7">
    <source>
        <dbReference type="Pfam" id="PF20649"/>
    </source>
</evidence>
<dbReference type="InterPro" id="IPR019465">
    <property type="entry name" value="Cog5"/>
</dbReference>
<accession>A0A8B9D4H4</accession>
<evidence type="ECO:0000313" key="9">
    <source>
        <dbReference type="Proteomes" id="UP000694521"/>
    </source>
</evidence>
<dbReference type="Ensembl" id="ENSACDT00005002316.1">
    <property type="protein sequence ID" value="ENSACDP00005001981.1"/>
    <property type="gene ID" value="ENSACDG00005001365.1"/>
</dbReference>
<dbReference type="PANTHER" id="PTHR13228:SF3">
    <property type="entry name" value="CONSERVED OLIGOMERIC GOLGI COMPLEX SUBUNIT 5"/>
    <property type="match status" value="1"/>
</dbReference>
<evidence type="ECO:0000256" key="3">
    <source>
        <dbReference type="ARBA" id="ARBA00023034"/>
    </source>
</evidence>
<evidence type="ECO:0000256" key="2">
    <source>
        <dbReference type="ARBA" id="ARBA00020974"/>
    </source>
</evidence>
<organism evidence="8 9">
    <name type="scientific">Anser cygnoides</name>
    <name type="common">Swan goose</name>
    <dbReference type="NCBI Taxonomy" id="8845"/>
    <lineage>
        <taxon>Eukaryota</taxon>
        <taxon>Metazoa</taxon>
        <taxon>Chordata</taxon>
        <taxon>Craniata</taxon>
        <taxon>Vertebrata</taxon>
        <taxon>Euteleostomi</taxon>
        <taxon>Archelosauria</taxon>
        <taxon>Archosauria</taxon>
        <taxon>Dinosauria</taxon>
        <taxon>Saurischia</taxon>
        <taxon>Theropoda</taxon>
        <taxon>Coelurosauria</taxon>
        <taxon>Aves</taxon>
        <taxon>Neognathae</taxon>
        <taxon>Galloanserae</taxon>
        <taxon>Anseriformes</taxon>
        <taxon>Anatidae</taxon>
        <taxon>Anserinae</taxon>
        <taxon>Anser</taxon>
    </lineage>
</organism>
<keyword evidence="4" id="KW-0472">Membrane</keyword>
<keyword evidence="9" id="KW-1185">Reference proteome</keyword>
<dbReference type="AlphaFoldDB" id="A0A8B9D4H4"/>
<evidence type="ECO:0000256" key="1">
    <source>
        <dbReference type="ARBA" id="ARBA00004395"/>
    </source>
</evidence>
<feature type="domain" description="Conserved oligomeric Golgi complex subunit 5 N-terminal" evidence="6">
    <location>
        <begin position="58"/>
        <end position="180"/>
    </location>
</feature>
<sequence>APVARLRHHRRAPPPGSDAGPPAPGSMEEEEAAGAAPLPAPAPAPALAELLADECYADFFREDFDVKAYTSQSIHQAVIAEQLAKLAQGISQLDKELHLQVVARHEDLLAQATGIESLEGVLQMMQTRIGALQSTVDRIRAKIIDPYNKIVSRTAQLAKLQAACDLLRRIIRILHLSKRLQGQLQGGSREITKAAQSLNELDYLSQGIDLSGIEVIENDLLFIGRARLEVENQAKRLLEQGVETQVKYMFLFTSFQKRILESALRLISFGGPGRAAMPTPGNTAAFRAALWTNMEKLMDQICAACGQVQHLQKLLTKKRDPISHVCFIEEIVKDGQSDILYKFWTAVTQTLSSQFQSATDSSMFLKQAFEGEYPKLLRLYNDLWKRLQQYSQNIQRNFNTSGSTDLFAELQQMEEDTQDIFMQKKQDYDPEKALKDSLQQYEAAYLSKSLSRLFDPINLVFPPGGRNPPSSDELDSIIKTIASELNVAAVDPDLSLAVSKNVAKTIQLYGVKSEQLLSTQGDASQVIGPLTEGQRRNVAVVNSLYKLHQSVLKVVHDLMGSAVQPLLNSVGDSVEAIIITMHQEDFSGSLSSSGKPDVPCSLYMKELQGFIARVMSDYFRHFECFDFVFDNTEAMAQRAIELFIRNASLIRPLGEGGKMRLAADFAQMELAVAPLCRRVSDLGKSYRQLRSFRPLLFQTSEHIANSPALGEVIPFSIILQFLFTRAPPELKSPFQRAEWSIARYSQWLDDHPSEKDRLALIRGALEAYVQSVRTREGKEFAPVYPIMVQLLQKAMSTLQ</sequence>
<dbReference type="InterPro" id="IPR049176">
    <property type="entry name" value="COG5_N"/>
</dbReference>
<dbReference type="GO" id="GO:0006891">
    <property type="term" value="P:intra-Golgi vesicle-mediated transport"/>
    <property type="evidence" value="ECO:0007669"/>
    <property type="project" value="InterPro"/>
</dbReference>
<dbReference type="Pfam" id="PF10392">
    <property type="entry name" value="COG5_N"/>
    <property type="match status" value="1"/>
</dbReference>
<reference evidence="8" key="1">
    <citation type="submission" date="2025-08" db="UniProtKB">
        <authorList>
            <consortium name="Ensembl"/>
        </authorList>
    </citation>
    <scope>IDENTIFICATION</scope>
</reference>
<dbReference type="GO" id="GO:0000139">
    <property type="term" value="C:Golgi membrane"/>
    <property type="evidence" value="ECO:0007669"/>
    <property type="project" value="UniProtKB-SubCell"/>
</dbReference>
<proteinExistence type="predicted"/>